<sequence>MPSPRTAALLAAAALCTLPAAPAVAQDRPTEDQLFGAPAAPPAAPAPHDRGDVEAELFGSSGSPNAVSPPPEGIISREREDPLRIGGQLYLRAVGTWQEGVDPADWYLASPNLLDTYLDARPNDRVRAFVLGRMSYDPTLSRASVALSQPSAGVTESAATAASNPRGTLDQLWVNFDLGRRAFVTAGKQHVKWGVGKFWNPTDFLHPVKRDPLAVYDARSGTSMVKVHVPWEARGWNFYGVLAFEDLAGETRATDRVGRVGAGGRAELVAGTAELGLDAMVQDGHRPRFGVDLSGGVGDFDLYAEAALRTGADGTRWRKTAPTLTDPFGYVAYEPSGFTPQVVLGGSWSAKYSDEDAVTLGAEYFFDDSGYSDADVYPFLAAGAPRLDLSNPAAPAVVQQDPGAFRPFYLGRHYAGAFATLPRPGSWNNTIFTLSALGNLSDRTFVVRLDHSVLALTYLRVETFVAGHVGRKGGELRFAYEVPAAAAAFLGGPPDPRLGKAPVLDAGVALRVSL</sequence>
<protein>
    <recommendedName>
        <fullName evidence="5">Alginate export domain-containing protein</fullName>
    </recommendedName>
</protein>
<dbReference type="OrthoDB" id="5377838at2"/>
<dbReference type="AlphaFoldDB" id="Q2IGJ1"/>
<evidence type="ECO:0008006" key="5">
    <source>
        <dbReference type="Google" id="ProtNLM"/>
    </source>
</evidence>
<dbReference type="Proteomes" id="UP000001935">
    <property type="component" value="Chromosome"/>
</dbReference>
<feature type="signal peptide" evidence="2">
    <location>
        <begin position="1"/>
        <end position="25"/>
    </location>
</feature>
<name>Q2IGJ1_ANADE</name>
<dbReference type="eggNOG" id="ENOG5032X2Y">
    <property type="taxonomic scope" value="Bacteria"/>
</dbReference>
<feature type="chain" id="PRO_5004209883" description="Alginate export domain-containing protein" evidence="2">
    <location>
        <begin position="26"/>
        <end position="514"/>
    </location>
</feature>
<feature type="region of interest" description="Disordered" evidence="1">
    <location>
        <begin position="24"/>
        <end position="76"/>
    </location>
</feature>
<evidence type="ECO:0000256" key="1">
    <source>
        <dbReference type="SAM" id="MobiDB-lite"/>
    </source>
</evidence>
<proteinExistence type="predicted"/>
<evidence type="ECO:0000256" key="2">
    <source>
        <dbReference type="SAM" id="SignalP"/>
    </source>
</evidence>
<gene>
    <name evidence="3" type="ordered locus">Adeh_3935</name>
</gene>
<dbReference type="STRING" id="290397.Adeh_3935"/>
<dbReference type="RefSeq" id="WP_011422981.1">
    <property type="nucleotide sequence ID" value="NC_007760.1"/>
</dbReference>
<dbReference type="HOGENOM" id="CLU_027940_0_0_7"/>
<dbReference type="KEGG" id="ade:Adeh_3935"/>
<evidence type="ECO:0000313" key="3">
    <source>
        <dbReference type="EMBL" id="ABC83699.1"/>
    </source>
</evidence>
<organism evidence="3 4">
    <name type="scientific">Anaeromyxobacter dehalogenans (strain 2CP-C)</name>
    <dbReference type="NCBI Taxonomy" id="290397"/>
    <lineage>
        <taxon>Bacteria</taxon>
        <taxon>Pseudomonadati</taxon>
        <taxon>Myxococcota</taxon>
        <taxon>Myxococcia</taxon>
        <taxon>Myxococcales</taxon>
        <taxon>Cystobacterineae</taxon>
        <taxon>Anaeromyxobacteraceae</taxon>
        <taxon>Anaeromyxobacter</taxon>
    </lineage>
</organism>
<dbReference type="EMBL" id="CP000251">
    <property type="protein sequence ID" value="ABC83699.1"/>
    <property type="molecule type" value="Genomic_DNA"/>
</dbReference>
<evidence type="ECO:0000313" key="4">
    <source>
        <dbReference type="Proteomes" id="UP000001935"/>
    </source>
</evidence>
<reference evidence="3 4" key="1">
    <citation type="submission" date="2006-01" db="EMBL/GenBank/DDBJ databases">
        <title>Complete sequence of Anaeromyxobacter dehalogenans 2CP-C.</title>
        <authorList>
            <consortium name="US DOE Joint Genome Institute"/>
            <person name="Copeland A."/>
            <person name="Lucas S."/>
            <person name="Lapidus A."/>
            <person name="Barry K."/>
            <person name="Detter J.C."/>
            <person name="Glavina T."/>
            <person name="Hammon N."/>
            <person name="Israni S."/>
            <person name="Pitluck S."/>
            <person name="Brettin T."/>
            <person name="Bruce D."/>
            <person name="Han C."/>
            <person name="Tapia R."/>
            <person name="Gilna P."/>
            <person name="Kiss H."/>
            <person name="Schmutz J."/>
            <person name="Larimer F."/>
            <person name="Land M."/>
            <person name="Kyrpides N."/>
            <person name="Anderson I."/>
            <person name="Sanford R.A."/>
            <person name="Ritalahti K.M."/>
            <person name="Thomas H.S."/>
            <person name="Kirby J.R."/>
            <person name="Zhulin I.B."/>
            <person name="Loeffler F.E."/>
            <person name="Richardson P."/>
        </authorList>
    </citation>
    <scope>NUCLEOTIDE SEQUENCE [LARGE SCALE GENOMIC DNA]</scope>
    <source>
        <strain evidence="3 4">2CP-C</strain>
    </source>
</reference>
<keyword evidence="2" id="KW-0732">Signal</keyword>
<accession>Q2IGJ1</accession>